<dbReference type="Proteomes" id="UP000017980">
    <property type="component" value="Unassembled WGS sequence"/>
</dbReference>
<dbReference type="InterPro" id="IPR046461">
    <property type="entry name" value="TerL_ATPase"/>
</dbReference>
<reference evidence="3" key="1">
    <citation type="submission" date="2012-11" db="EMBL/GenBank/DDBJ databases">
        <title>Dependencies among metagenomic species, viruses, plasmids and units of genetic variation.</title>
        <authorList>
            <person name="Nielsen H.B."/>
            <person name="Almeida M."/>
            <person name="Juncker A.S."/>
            <person name="Rasmussen S."/>
            <person name="Li J."/>
            <person name="Sunagawa S."/>
            <person name="Plichta D."/>
            <person name="Gautier L."/>
            <person name="Le Chatelier E."/>
            <person name="Peletier E."/>
            <person name="Bonde I."/>
            <person name="Nielsen T."/>
            <person name="Manichanh C."/>
            <person name="Arumugam M."/>
            <person name="Batto J."/>
            <person name="Santos M.B.Q.D."/>
            <person name="Blom N."/>
            <person name="Borruel N."/>
            <person name="Burgdorf K.S."/>
            <person name="Boumezbeur F."/>
            <person name="Casellas F."/>
            <person name="Dore J."/>
            <person name="Guarner F."/>
            <person name="Hansen T."/>
            <person name="Hildebrand F."/>
            <person name="Kaas R.S."/>
            <person name="Kennedy S."/>
            <person name="Kristiansen K."/>
            <person name="Kultima J.R."/>
            <person name="Leonard P."/>
            <person name="Levenez F."/>
            <person name="Lund O."/>
            <person name="Moumen B."/>
            <person name="Le Paslier D."/>
            <person name="Pons N."/>
            <person name="Pedersen O."/>
            <person name="Prifti E."/>
            <person name="Qin J."/>
            <person name="Raes J."/>
            <person name="Tap J."/>
            <person name="Tims S."/>
            <person name="Ussery D.W."/>
            <person name="Yamada T."/>
            <person name="MetaHit consortium"/>
            <person name="Renault P."/>
            <person name="Sicheritz-Ponten T."/>
            <person name="Bork P."/>
            <person name="Wang J."/>
            <person name="Brunak S."/>
            <person name="Ehrlich S.D."/>
        </authorList>
    </citation>
    <scope>NUCLEOTIDE SEQUENCE [LARGE SCALE GENOMIC DNA]</scope>
</reference>
<dbReference type="Pfam" id="PF03354">
    <property type="entry name" value="TerL_ATPase"/>
    <property type="match status" value="1"/>
</dbReference>
<evidence type="ECO:0000313" key="4">
    <source>
        <dbReference type="Proteomes" id="UP000017980"/>
    </source>
</evidence>
<sequence length="583" mass="67414">MDAVIWDRATEHANKVVSGKVVSGELHKLACQRHLNDLKKQNTEEFPYYYDTEKANRIIEYAETLTIAEGEEPKPVKLIEEQAFDLGVTFGWYKTKNNKRRFRRRYKSVARQNGKTFENGMMGTYIGGFSGYNYGKLFTVATKKRQSRLAWEEMAKFISADEDLNELFDVKDYKSLILALNTNCTIEALSREGGLDEGFRSIFSSVDEIHQHKDNKIYKSIYNGTRALPETLVSMITTRGDKLNSFCKEMDDYCVNILKGLATAEDFFVDIYCLDKEDDIWEEINWKKANPYLCSSQEGVEQLRIDAQTAKDMGGSDLRDFLTKSLNMWVQNTDNLFINPDYWKACETDLTLEDYRGKSCFVGLDLSSGGDLTTLCLEFEDTIENEEEYYIYSHSFMPRGRLEEHIETDIAPYDLWEQKGLITVTGGIMDYKNDYKFIIRHLKDLQVKYNLTFKCIGIDNHNADGVLADLEELGCDVLIVTQSAKFLHDATEDMQLSIKSKKVKYDKRNELLTWSVINAKIVRNSFDEKKVDKEPHAKFKRIDPVDAMIDAHTAIIKNRKNKEKVDVKSELDKYLEKMGWNKK</sequence>
<dbReference type="InterPro" id="IPR046462">
    <property type="entry name" value="TerL_nuclease"/>
</dbReference>
<dbReference type="Pfam" id="PF20441">
    <property type="entry name" value="TerL_nuclease"/>
    <property type="match status" value="1"/>
</dbReference>
<evidence type="ECO:0000259" key="2">
    <source>
        <dbReference type="Pfam" id="PF20441"/>
    </source>
</evidence>
<dbReference type="PANTHER" id="PTHR41287:SF1">
    <property type="entry name" value="PROTEIN YMFN"/>
    <property type="match status" value="1"/>
</dbReference>
<name>R5X8R2_9FIRM</name>
<accession>R5X8R2</accession>
<dbReference type="InterPro" id="IPR005021">
    <property type="entry name" value="Terminase_largesu-like"/>
</dbReference>
<comment type="caution">
    <text evidence="3">The sequence shown here is derived from an EMBL/GenBank/DDBJ whole genome shotgun (WGS) entry which is preliminary data.</text>
</comment>
<evidence type="ECO:0000313" key="3">
    <source>
        <dbReference type="EMBL" id="CDA11205.1"/>
    </source>
</evidence>
<feature type="domain" description="Terminase large subunit-like ATPase" evidence="1">
    <location>
        <begin position="82"/>
        <end position="253"/>
    </location>
</feature>
<gene>
    <name evidence="3" type="ORF">BN488_02232</name>
</gene>
<dbReference type="RefSeq" id="WP_022072362.1">
    <property type="nucleotide sequence ID" value="NZ_HF999329.1"/>
</dbReference>
<feature type="domain" description="Terminase large subunit-like endonuclease" evidence="2">
    <location>
        <begin position="263"/>
        <end position="554"/>
    </location>
</feature>
<dbReference type="GO" id="GO:0004519">
    <property type="term" value="F:endonuclease activity"/>
    <property type="evidence" value="ECO:0007669"/>
    <property type="project" value="InterPro"/>
</dbReference>
<dbReference type="PANTHER" id="PTHR41287">
    <property type="match status" value="1"/>
</dbReference>
<organism evidence="3 4">
    <name type="scientific">Intestinibacter bartlettii CAG:1329</name>
    <dbReference type="NCBI Taxonomy" id="1263063"/>
    <lineage>
        <taxon>Bacteria</taxon>
        <taxon>Bacillati</taxon>
        <taxon>Bacillota</taxon>
        <taxon>Clostridia</taxon>
        <taxon>Peptostreptococcales</taxon>
        <taxon>Peptostreptococcaceae</taxon>
        <taxon>Intestinibacter</taxon>
    </lineage>
</organism>
<dbReference type="AlphaFoldDB" id="R5X8R2"/>
<proteinExistence type="predicted"/>
<evidence type="ECO:0000259" key="1">
    <source>
        <dbReference type="Pfam" id="PF03354"/>
    </source>
</evidence>
<dbReference type="EMBL" id="CBBD010000050">
    <property type="protein sequence ID" value="CDA11205.1"/>
    <property type="molecule type" value="Genomic_DNA"/>
</dbReference>
<protein>
    <submittedName>
        <fullName evidence="3">Putative phage terminase large subunit</fullName>
    </submittedName>
</protein>